<dbReference type="Proteomes" id="UP001203004">
    <property type="component" value="Unassembled WGS sequence"/>
</dbReference>
<dbReference type="SUPFAM" id="SSF82171">
    <property type="entry name" value="DPP6 N-terminal domain-like"/>
    <property type="match status" value="1"/>
</dbReference>
<dbReference type="PANTHER" id="PTHR42776:SF27">
    <property type="entry name" value="DIPEPTIDYL PEPTIDASE FAMILY MEMBER 6"/>
    <property type="match status" value="1"/>
</dbReference>
<dbReference type="InterPro" id="IPR001375">
    <property type="entry name" value="Peptidase_S9_cat"/>
</dbReference>
<dbReference type="RefSeq" id="WP_249098431.1">
    <property type="nucleotide sequence ID" value="NZ_JAMAST010000002.1"/>
</dbReference>
<keyword evidence="1" id="KW-0378">Hydrolase</keyword>
<keyword evidence="2" id="KW-0645">Protease</keyword>
<dbReference type="Gene3D" id="3.40.50.1820">
    <property type="entry name" value="alpha/beta hydrolase"/>
    <property type="match status" value="1"/>
</dbReference>
<dbReference type="PANTHER" id="PTHR42776">
    <property type="entry name" value="SERINE PEPTIDASE S9 FAMILY MEMBER"/>
    <property type="match status" value="1"/>
</dbReference>
<accession>A0ABT0MA31</accession>
<feature type="domain" description="Peptidase S9 prolyl oligopeptidase catalytic" evidence="3">
    <location>
        <begin position="443"/>
        <end position="656"/>
    </location>
</feature>
<evidence type="ECO:0000313" key="5">
    <source>
        <dbReference type="Proteomes" id="UP001203004"/>
    </source>
</evidence>
<comment type="caution">
    <text evidence="4">The sequence shown here is derived from an EMBL/GenBank/DDBJ whole genome shotgun (WGS) entry which is preliminary data.</text>
</comment>
<dbReference type="Pfam" id="PF00326">
    <property type="entry name" value="Peptidase_S9"/>
    <property type="match status" value="1"/>
</dbReference>
<evidence type="ECO:0000313" key="4">
    <source>
        <dbReference type="EMBL" id="MCL1631129.1"/>
    </source>
</evidence>
<dbReference type="InterPro" id="IPR011042">
    <property type="entry name" value="6-blade_b-propeller_TolB-like"/>
</dbReference>
<evidence type="ECO:0000256" key="2">
    <source>
        <dbReference type="ARBA" id="ARBA00022825"/>
    </source>
</evidence>
<evidence type="ECO:0000259" key="3">
    <source>
        <dbReference type="Pfam" id="PF00326"/>
    </source>
</evidence>
<reference evidence="4 5" key="1">
    <citation type="submission" date="2022-05" db="EMBL/GenBank/DDBJ databases">
        <title>Sporolactobacillus sp nov CPB3-1, isolated from tree bark (Mangifera indica L.).</title>
        <authorList>
            <person name="Phuengjayaem S."/>
            <person name="Tanasupawat S."/>
        </authorList>
    </citation>
    <scope>NUCLEOTIDE SEQUENCE [LARGE SCALE GENOMIC DNA]</scope>
    <source>
        <strain evidence="4 5">CPB3-1</strain>
    </source>
</reference>
<dbReference type="SUPFAM" id="SSF53474">
    <property type="entry name" value="alpha/beta-Hydrolases"/>
    <property type="match status" value="1"/>
</dbReference>
<dbReference type="EMBL" id="JAMAST010000002">
    <property type="protein sequence ID" value="MCL1631129.1"/>
    <property type="molecule type" value="Genomic_DNA"/>
</dbReference>
<keyword evidence="2" id="KW-0720">Serine protease</keyword>
<gene>
    <name evidence="4" type="ORF">M3N64_04105</name>
</gene>
<organism evidence="4 5">
    <name type="scientific">Sporolactobacillus mangiferae</name>
    <dbReference type="NCBI Taxonomy" id="2940498"/>
    <lineage>
        <taxon>Bacteria</taxon>
        <taxon>Bacillati</taxon>
        <taxon>Bacillota</taxon>
        <taxon>Bacilli</taxon>
        <taxon>Bacillales</taxon>
        <taxon>Sporolactobacillaceae</taxon>
        <taxon>Sporolactobacillus</taxon>
    </lineage>
</organism>
<keyword evidence="5" id="KW-1185">Reference proteome</keyword>
<name>A0ABT0MA31_9BACL</name>
<proteinExistence type="predicted"/>
<evidence type="ECO:0000256" key="1">
    <source>
        <dbReference type="ARBA" id="ARBA00022801"/>
    </source>
</evidence>
<sequence length="657" mass="73649">MEKKRLITVEDLTAFTFAGEPALSPDGKQAVYVVTQTDLQQNGYTSTLYYADEKTIPGPLTYAYSKGRCEKHHSPVFSHDGKTVYFLSNRNGSDQVWRIRLNGGEAESVTDFGSDVIDFALSPDEKLLVCQCMIKDKTEYDNEDITVITRLRYLQNGKGFVQGTSALYLYTIATKQKKCITNPLQDAELPAFSPDGTQLYFCMGKQNPQETDYLFDVYRHDLNHSETTCIYQAKGSIYDMKISPDGRTVALAATEDGECTPENITILLVPANGGSIRNLTAHDPLSLGNFIGTDVRFDDGANMIAWAANGESLTYLVQDGPISGLKSVTLNGTSKSVFMMEKHVMTSFTMAHDQIAAVLSTPSSPGDLYFLGNGDTMRQISDHNQALFSQLDISEPIPFTYKGAEDWQIDGWLLLPPESAQTEEEIPVVLEIHGGPASAYGDTFNHEFQCLAAEGYAVVYTNPRGSRGYGAAFCAGCYGDWGRRDKQDILNGLDYALDHFPRLDRNRQFVTGGSYGGFMTNTIIGTTERFRAAVTQRSICNLYNFYGTSDIGYYFLTRYFNGADLWTEEELLMRFSPIRNANKVSTPTCIIHSEQDHRCPIEQAEQWYVALKRLGVETRFVRIKGENHELSRSGHPKNRLVRLHEIMDWFNRHLTKD</sequence>
<dbReference type="InterPro" id="IPR011659">
    <property type="entry name" value="WD40"/>
</dbReference>
<dbReference type="Pfam" id="PF07676">
    <property type="entry name" value="PD40"/>
    <property type="match status" value="3"/>
</dbReference>
<dbReference type="InterPro" id="IPR029058">
    <property type="entry name" value="AB_hydrolase_fold"/>
</dbReference>
<protein>
    <submittedName>
        <fullName evidence="4">S9 family peptidase</fullName>
    </submittedName>
</protein>
<dbReference type="Gene3D" id="2.120.10.30">
    <property type="entry name" value="TolB, C-terminal domain"/>
    <property type="match status" value="2"/>
</dbReference>